<keyword evidence="2" id="KW-1185">Reference proteome</keyword>
<evidence type="ECO:0000313" key="2">
    <source>
        <dbReference type="Proteomes" id="UP000054477"/>
    </source>
</evidence>
<dbReference type="EMBL" id="KN838830">
    <property type="protein sequence ID" value="KIJ93690.1"/>
    <property type="molecule type" value="Genomic_DNA"/>
</dbReference>
<gene>
    <name evidence="1" type="ORF">K443DRAFT_12681</name>
</gene>
<organism evidence="1 2">
    <name type="scientific">Laccaria amethystina LaAM-08-1</name>
    <dbReference type="NCBI Taxonomy" id="1095629"/>
    <lineage>
        <taxon>Eukaryota</taxon>
        <taxon>Fungi</taxon>
        <taxon>Dikarya</taxon>
        <taxon>Basidiomycota</taxon>
        <taxon>Agaricomycotina</taxon>
        <taxon>Agaricomycetes</taxon>
        <taxon>Agaricomycetidae</taxon>
        <taxon>Agaricales</taxon>
        <taxon>Agaricineae</taxon>
        <taxon>Hydnangiaceae</taxon>
        <taxon>Laccaria</taxon>
    </lineage>
</organism>
<accession>A0A0C9WQY9</accession>
<dbReference type="Proteomes" id="UP000054477">
    <property type="component" value="Unassembled WGS sequence"/>
</dbReference>
<evidence type="ECO:0000313" key="1">
    <source>
        <dbReference type="EMBL" id="KIJ93690.1"/>
    </source>
</evidence>
<protein>
    <submittedName>
        <fullName evidence="1">Uncharacterized protein</fullName>
    </submittedName>
</protein>
<dbReference type="HOGENOM" id="CLU_2904534_0_0_1"/>
<sequence length="62" mass="6995">MSVVGVIAEEDGSWRQTGNPITAVWGVRPLPLFNGVDAQTQSESHLMDETIDEWAIKSWFKY</sequence>
<dbReference type="AlphaFoldDB" id="A0A0C9WQY9"/>
<reference evidence="2" key="2">
    <citation type="submission" date="2015-01" db="EMBL/GenBank/DDBJ databases">
        <title>Evolutionary Origins and Diversification of the Mycorrhizal Mutualists.</title>
        <authorList>
            <consortium name="DOE Joint Genome Institute"/>
            <consortium name="Mycorrhizal Genomics Consortium"/>
            <person name="Kohler A."/>
            <person name="Kuo A."/>
            <person name="Nagy L.G."/>
            <person name="Floudas D."/>
            <person name="Copeland A."/>
            <person name="Barry K.W."/>
            <person name="Cichocki N."/>
            <person name="Veneault-Fourrey C."/>
            <person name="LaButti K."/>
            <person name="Lindquist E.A."/>
            <person name="Lipzen A."/>
            <person name="Lundell T."/>
            <person name="Morin E."/>
            <person name="Murat C."/>
            <person name="Riley R."/>
            <person name="Ohm R."/>
            <person name="Sun H."/>
            <person name="Tunlid A."/>
            <person name="Henrissat B."/>
            <person name="Grigoriev I.V."/>
            <person name="Hibbett D.S."/>
            <person name="Martin F."/>
        </authorList>
    </citation>
    <scope>NUCLEOTIDE SEQUENCE [LARGE SCALE GENOMIC DNA]</scope>
    <source>
        <strain evidence="2">LaAM-08-1</strain>
    </source>
</reference>
<reference evidence="1 2" key="1">
    <citation type="submission" date="2014-04" db="EMBL/GenBank/DDBJ databases">
        <authorList>
            <consortium name="DOE Joint Genome Institute"/>
            <person name="Kuo A."/>
            <person name="Kohler A."/>
            <person name="Nagy L.G."/>
            <person name="Floudas D."/>
            <person name="Copeland A."/>
            <person name="Barry K.W."/>
            <person name="Cichocki N."/>
            <person name="Veneault-Fourrey C."/>
            <person name="LaButti K."/>
            <person name="Lindquist E.A."/>
            <person name="Lipzen A."/>
            <person name="Lundell T."/>
            <person name="Morin E."/>
            <person name="Murat C."/>
            <person name="Sun H."/>
            <person name="Tunlid A."/>
            <person name="Henrissat B."/>
            <person name="Grigoriev I.V."/>
            <person name="Hibbett D.S."/>
            <person name="Martin F."/>
            <person name="Nordberg H.P."/>
            <person name="Cantor M.N."/>
            <person name="Hua S.X."/>
        </authorList>
    </citation>
    <scope>NUCLEOTIDE SEQUENCE [LARGE SCALE GENOMIC DNA]</scope>
    <source>
        <strain evidence="1 2">LaAM-08-1</strain>
    </source>
</reference>
<proteinExistence type="predicted"/>
<name>A0A0C9WQY9_9AGAR</name>